<dbReference type="STRING" id="648996.Theam_1281"/>
<dbReference type="RefSeq" id="WP_013538030.1">
    <property type="nucleotide sequence ID" value="NC_014926.1"/>
</dbReference>
<organism evidence="7 8">
    <name type="scientific">Thermovibrio ammonificans (strain DSM 15698 / JCM 12110 / HB-1)</name>
    <dbReference type="NCBI Taxonomy" id="648996"/>
    <lineage>
        <taxon>Bacteria</taxon>
        <taxon>Pseudomonadati</taxon>
        <taxon>Aquificota</taxon>
        <taxon>Aquificia</taxon>
        <taxon>Desulfurobacteriales</taxon>
        <taxon>Desulfurobacteriaceae</taxon>
        <taxon>Thermovibrio</taxon>
    </lineage>
</organism>
<dbReference type="AlphaFoldDB" id="E8T3B2"/>
<dbReference type="HOGENOM" id="CLU_042384_0_0_0"/>
<sequence>MVEKILPPAIGAFIGYFTNYLAIKMLFWPRRPYYLFGIKLPLTPGLIPSKREKLAEAIGKVVKENLLTEETLRKRLNEERVRESLTQLVDSFLKELSRNVEGYVTEFLRKVEDKPLKEFVEPSLVKEKGEELLNTLLNKLNGKEVRELLPESLQRELEALIDEKLEEAAEYLAQQVKKPEFQELIYTVVRENVERLQAVVPFLPPAVYETVTERITGLVVGAVEKNASNPEFKAKVSKWLWKKTQELLSRKVKIEGKTRKRLEKLLEEALTERVEELSSKPLKELPAVENFIRGELAKLIGNLLEKHGREISEMAAEKLLQVIEAELPVIMESLDVENLVKERINSLPIEEVEQIVLRLIADELKYITLLGGVLGAIIGAVQIII</sequence>
<dbReference type="Pfam" id="PF04286">
    <property type="entry name" value="DUF445"/>
    <property type="match status" value="1"/>
</dbReference>
<proteinExistence type="inferred from homology"/>
<evidence type="ECO:0000256" key="1">
    <source>
        <dbReference type="ARBA" id="ARBA00004308"/>
    </source>
</evidence>
<dbReference type="InterPro" id="IPR007383">
    <property type="entry name" value="DUF445"/>
</dbReference>
<reference evidence="7" key="1">
    <citation type="submission" date="2011-01" db="EMBL/GenBank/DDBJ databases">
        <title>Complete sequence of chromosome of Thermovibrio ammonificans HB-1.</title>
        <authorList>
            <consortium name="US DOE Joint Genome Institute"/>
            <person name="Lucas S."/>
            <person name="Copeland A."/>
            <person name="Lapidus A."/>
            <person name="Cheng J.-F."/>
            <person name="Goodwin L."/>
            <person name="Pitluck S."/>
            <person name="Davenport K."/>
            <person name="Detter J.C."/>
            <person name="Han C."/>
            <person name="Tapia R."/>
            <person name="Land M."/>
            <person name="Hauser L."/>
            <person name="Kyrpides N."/>
            <person name="Ivanova N."/>
            <person name="Ovchinnikova G."/>
            <person name="Vetriani C."/>
            <person name="Woyke T."/>
        </authorList>
    </citation>
    <scope>NUCLEOTIDE SEQUENCE [LARGE SCALE GENOMIC DNA]</scope>
    <source>
        <strain evidence="7">HB-1</strain>
    </source>
</reference>
<name>E8T3B2_THEA1</name>
<keyword evidence="4 6" id="KW-1133">Transmembrane helix</keyword>
<protein>
    <recommendedName>
        <fullName evidence="9">DUF445 domain-containing protein</fullName>
    </recommendedName>
</protein>
<evidence type="ECO:0000256" key="5">
    <source>
        <dbReference type="ARBA" id="ARBA00023136"/>
    </source>
</evidence>
<evidence type="ECO:0000256" key="6">
    <source>
        <dbReference type="SAM" id="Phobius"/>
    </source>
</evidence>
<dbReference type="EMBL" id="CP002444">
    <property type="protein sequence ID" value="ADU97244.1"/>
    <property type="molecule type" value="Genomic_DNA"/>
</dbReference>
<evidence type="ECO:0008006" key="9">
    <source>
        <dbReference type="Google" id="ProtNLM"/>
    </source>
</evidence>
<keyword evidence="8" id="KW-1185">Reference proteome</keyword>
<dbReference type="Proteomes" id="UP000006362">
    <property type="component" value="Chromosome"/>
</dbReference>
<dbReference type="GO" id="GO:0012505">
    <property type="term" value="C:endomembrane system"/>
    <property type="evidence" value="ECO:0007669"/>
    <property type="project" value="UniProtKB-SubCell"/>
</dbReference>
<evidence type="ECO:0000313" key="7">
    <source>
        <dbReference type="EMBL" id="ADU97244.1"/>
    </source>
</evidence>
<feature type="transmembrane region" description="Helical" evidence="6">
    <location>
        <begin position="6"/>
        <end position="23"/>
    </location>
</feature>
<comment type="subcellular location">
    <subcellularLocation>
        <location evidence="1">Endomembrane system</location>
    </subcellularLocation>
</comment>
<evidence type="ECO:0000313" key="8">
    <source>
        <dbReference type="Proteomes" id="UP000006362"/>
    </source>
</evidence>
<dbReference type="PANTHER" id="PTHR35791">
    <property type="entry name" value="UPF0754 MEMBRANE PROTEIN YHEB"/>
    <property type="match status" value="1"/>
</dbReference>
<dbReference type="OrthoDB" id="9787430at2"/>
<keyword evidence="3 6" id="KW-0812">Transmembrane</keyword>
<dbReference type="PANTHER" id="PTHR35791:SF1">
    <property type="entry name" value="UPF0754 MEMBRANE PROTEIN YHEB"/>
    <property type="match status" value="1"/>
</dbReference>
<evidence type="ECO:0000256" key="4">
    <source>
        <dbReference type="ARBA" id="ARBA00022989"/>
    </source>
</evidence>
<keyword evidence="5 6" id="KW-0472">Membrane</keyword>
<evidence type="ECO:0000256" key="2">
    <source>
        <dbReference type="ARBA" id="ARBA00008053"/>
    </source>
</evidence>
<dbReference type="KEGG" id="tam:Theam_1281"/>
<dbReference type="eggNOG" id="COG4399">
    <property type="taxonomic scope" value="Bacteria"/>
</dbReference>
<evidence type="ECO:0000256" key="3">
    <source>
        <dbReference type="ARBA" id="ARBA00022692"/>
    </source>
</evidence>
<gene>
    <name evidence="7" type="ordered locus">Theam_1281</name>
</gene>
<comment type="similarity">
    <text evidence="2">Belongs to the UPF0754 family.</text>
</comment>
<accession>E8T3B2</accession>